<sequence length="440" mass="47354">MADPDVLVIGAGAAGLMAARQLARAGRRVLILEARPRIGGRIHTFTPEGFSRPVEAGAEFLHGDAPLSKVLLQEAGLAWHDTAGRTYEAYAGQVKEAAEFLADMPLLLERLNALPHDVPLAEFLEEYFPGTAYQQLRERVRQFAEGYDAADAHRASAFALRDEWAGGGAEDSPRPAGGYGRVMELLAQQAQASGAILQVATVVREIYWRQGHVEVTCHQERRYRASQILLTVPLGVWQAAPGSTGAVVFVPELPTQRAAAAAMGFGPVIKFLLEFHEPFWLHSSPEVAHPLPELGFLFSDAPVPTWWSQAPDDYPLLTGWLAGPAATDRHNASNEELLAHALASLATLCGCTVAFLHRQLRAHHVANWQTDPFAGGAYAYATVETAAARQAFAQPVAGTLYFAGEAFYDGPNMGTVEAALAAGLQAAEQLLADCPTVPHD</sequence>
<dbReference type="PRINTS" id="PR00757">
    <property type="entry name" value="AMINEOXDASEF"/>
</dbReference>
<reference evidence="11" key="1">
    <citation type="journal article" date="2019" name="Int. J. Syst. Evol. Microbiol.">
        <title>The Global Catalogue of Microorganisms (GCM) 10K type strain sequencing project: providing services to taxonomists for standard genome sequencing and annotation.</title>
        <authorList>
            <consortium name="The Broad Institute Genomics Platform"/>
            <consortium name="The Broad Institute Genome Sequencing Center for Infectious Disease"/>
            <person name="Wu L."/>
            <person name="Ma J."/>
        </authorList>
    </citation>
    <scope>NUCLEOTIDE SEQUENCE [LARGE SCALE GENOMIC DNA]</scope>
    <source>
        <strain evidence="11">JCM 17924</strain>
    </source>
</reference>
<organism evidence="10 11">
    <name type="scientific">Hymenobacter koreensis</name>
    <dbReference type="NCBI Taxonomy" id="1084523"/>
    <lineage>
        <taxon>Bacteria</taxon>
        <taxon>Pseudomonadati</taxon>
        <taxon>Bacteroidota</taxon>
        <taxon>Cytophagia</taxon>
        <taxon>Cytophagales</taxon>
        <taxon>Hymenobacteraceae</taxon>
        <taxon>Hymenobacter</taxon>
    </lineage>
</organism>
<accession>A0ABP8J1X8</accession>
<comment type="pathway">
    <text evidence="2">Plant hormone metabolism; auxin biosynthesis.</text>
</comment>
<dbReference type="RefSeq" id="WP_425555472.1">
    <property type="nucleotide sequence ID" value="NZ_BAABHA010000007.1"/>
</dbReference>
<comment type="cofactor">
    <cofactor evidence="1">
        <name>FAD</name>
        <dbReference type="ChEBI" id="CHEBI:57692"/>
    </cofactor>
</comment>
<evidence type="ECO:0000313" key="10">
    <source>
        <dbReference type="EMBL" id="GAA4383539.1"/>
    </source>
</evidence>
<evidence type="ECO:0000313" key="11">
    <source>
        <dbReference type="Proteomes" id="UP001500454"/>
    </source>
</evidence>
<dbReference type="Proteomes" id="UP001500454">
    <property type="component" value="Unassembled WGS sequence"/>
</dbReference>
<dbReference type="SUPFAM" id="SSF51905">
    <property type="entry name" value="FAD/NAD(P)-binding domain"/>
    <property type="match status" value="1"/>
</dbReference>
<evidence type="ECO:0000256" key="2">
    <source>
        <dbReference type="ARBA" id="ARBA00004814"/>
    </source>
</evidence>
<dbReference type="InterPro" id="IPR001613">
    <property type="entry name" value="Flavin_amine_oxidase"/>
</dbReference>
<dbReference type="EMBL" id="BAABHA010000007">
    <property type="protein sequence ID" value="GAA4383539.1"/>
    <property type="molecule type" value="Genomic_DNA"/>
</dbReference>
<evidence type="ECO:0000256" key="1">
    <source>
        <dbReference type="ARBA" id="ARBA00001974"/>
    </source>
</evidence>
<evidence type="ECO:0000256" key="8">
    <source>
        <dbReference type="ARBA" id="ARBA00047321"/>
    </source>
</evidence>
<name>A0ABP8J1X8_9BACT</name>
<comment type="similarity">
    <text evidence="3">Belongs to the tryptophan 2-monooxygenase family.</text>
</comment>
<evidence type="ECO:0000256" key="6">
    <source>
        <dbReference type="ARBA" id="ARBA00023002"/>
    </source>
</evidence>
<keyword evidence="6" id="KW-0560">Oxidoreductase</keyword>
<feature type="domain" description="Amine oxidase" evidence="9">
    <location>
        <begin position="14"/>
        <end position="431"/>
    </location>
</feature>
<dbReference type="PANTHER" id="PTHR10742:SF410">
    <property type="entry name" value="LYSINE-SPECIFIC HISTONE DEMETHYLASE 2"/>
    <property type="match status" value="1"/>
</dbReference>
<dbReference type="InterPro" id="IPR036188">
    <property type="entry name" value="FAD/NAD-bd_sf"/>
</dbReference>
<evidence type="ECO:0000256" key="3">
    <source>
        <dbReference type="ARBA" id="ARBA00005833"/>
    </source>
</evidence>
<gene>
    <name evidence="10" type="ORF">GCM10023186_24780</name>
</gene>
<proteinExistence type="inferred from homology"/>
<dbReference type="EC" id="1.13.12.3" evidence="4"/>
<evidence type="ECO:0000259" key="9">
    <source>
        <dbReference type="Pfam" id="PF01593"/>
    </source>
</evidence>
<protein>
    <recommendedName>
        <fullName evidence="5">Tryptophan 2-monooxygenase</fullName>
        <ecNumber evidence="4">1.13.12.3</ecNumber>
    </recommendedName>
</protein>
<dbReference type="PANTHER" id="PTHR10742">
    <property type="entry name" value="FLAVIN MONOAMINE OXIDASE"/>
    <property type="match status" value="1"/>
</dbReference>
<dbReference type="Gene3D" id="3.50.50.60">
    <property type="entry name" value="FAD/NAD(P)-binding domain"/>
    <property type="match status" value="1"/>
</dbReference>
<dbReference type="InterPro" id="IPR050281">
    <property type="entry name" value="Flavin_monoamine_oxidase"/>
</dbReference>
<keyword evidence="7" id="KW-0073">Auxin biosynthesis</keyword>
<comment type="caution">
    <text evidence="10">The sequence shown here is derived from an EMBL/GenBank/DDBJ whole genome shotgun (WGS) entry which is preliminary data.</text>
</comment>
<dbReference type="Pfam" id="PF01593">
    <property type="entry name" value="Amino_oxidase"/>
    <property type="match status" value="1"/>
</dbReference>
<evidence type="ECO:0000256" key="7">
    <source>
        <dbReference type="ARBA" id="ARBA00023070"/>
    </source>
</evidence>
<keyword evidence="11" id="KW-1185">Reference proteome</keyword>
<dbReference type="SUPFAM" id="SSF54373">
    <property type="entry name" value="FAD-linked reductases, C-terminal domain"/>
    <property type="match status" value="1"/>
</dbReference>
<evidence type="ECO:0000256" key="5">
    <source>
        <dbReference type="ARBA" id="ARBA00017871"/>
    </source>
</evidence>
<evidence type="ECO:0000256" key="4">
    <source>
        <dbReference type="ARBA" id="ARBA00012535"/>
    </source>
</evidence>
<comment type="catalytic activity">
    <reaction evidence="8">
        <text>L-tryptophan + O2 = indole-3-acetamide + CO2 + H2O</text>
        <dbReference type="Rhea" id="RHEA:16165"/>
        <dbReference type="ChEBI" id="CHEBI:15377"/>
        <dbReference type="ChEBI" id="CHEBI:15379"/>
        <dbReference type="ChEBI" id="CHEBI:16031"/>
        <dbReference type="ChEBI" id="CHEBI:16526"/>
        <dbReference type="ChEBI" id="CHEBI:57912"/>
        <dbReference type="EC" id="1.13.12.3"/>
    </reaction>
</comment>
<dbReference type="InterPro" id="IPR002937">
    <property type="entry name" value="Amino_oxidase"/>
</dbReference>